<dbReference type="InterPro" id="IPR013083">
    <property type="entry name" value="Znf_RING/FYVE/PHD"/>
</dbReference>
<protein>
    <submittedName>
        <fullName evidence="2">TNF receptor-associated factor 2</fullName>
    </submittedName>
</protein>
<dbReference type="OrthoDB" id="1737200at2759"/>
<dbReference type="EMBL" id="WJQU01000003">
    <property type="protein sequence ID" value="KAJ6637563.1"/>
    <property type="molecule type" value="Genomic_DNA"/>
</dbReference>
<dbReference type="InterPro" id="IPR002083">
    <property type="entry name" value="MATH/TRAF_dom"/>
</dbReference>
<dbReference type="Pfam" id="PF22486">
    <property type="entry name" value="MATH_2"/>
    <property type="match status" value="1"/>
</dbReference>
<organism evidence="2 3">
    <name type="scientific">Pseudolycoriella hygida</name>
    <dbReference type="NCBI Taxonomy" id="35572"/>
    <lineage>
        <taxon>Eukaryota</taxon>
        <taxon>Metazoa</taxon>
        <taxon>Ecdysozoa</taxon>
        <taxon>Arthropoda</taxon>
        <taxon>Hexapoda</taxon>
        <taxon>Insecta</taxon>
        <taxon>Pterygota</taxon>
        <taxon>Neoptera</taxon>
        <taxon>Endopterygota</taxon>
        <taxon>Diptera</taxon>
        <taxon>Nematocera</taxon>
        <taxon>Sciaroidea</taxon>
        <taxon>Sciaridae</taxon>
        <taxon>Pseudolycoriella</taxon>
    </lineage>
</organism>
<dbReference type="SUPFAM" id="SSF49599">
    <property type="entry name" value="TRAF domain-like"/>
    <property type="match status" value="2"/>
</dbReference>
<dbReference type="PANTHER" id="PTHR10131:SF138">
    <property type="entry name" value="RE66324P"/>
    <property type="match status" value="1"/>
</dbReference>
<dbReference type="Gene3D" id="2.60.210.10">
    <property type="entry name" value="Apoptosis, Tumor Necrosis Factor Receptor Associated Protein 2, Chain A"/>
    <property type="match status" value="1"/>
</dbReference>
<dbReference type="AlphaFoldDB" id="A0A9Q0RZ61"/>
<reference evidence="2" key="1">
    <citation type="submission" date="2022-07" db="EMBL/GenBank/DDBJ databases">
        <authorList>
            <person name="Trinca V."/>
            <person name="Uliana J.V.C."/>
            <person name="Torres T.T."/>
            <person name="Ward R.J."/>
            <person name="Monesi N."/>
        </authorList>
    </citation>
    <scope>NUCLEOTIDE SEQUENCE</scope>
    <source>
        <strain evidence="2">HSMRA1968</strain>
        <tissue evidence="2">Whole embryos</tissue>
    </source>
</reference>
<keyword evidence="3" id="KW-1185">Reference proteome</keyword>
<sequence>MEKRDQDVVTHIKYEKTSCYFCNEWLDTENFPNHITQCGQVLEKCPNDCNAYVQRRRMEAHLVDCHKSPQNSMEIFNTPTNNGISNDDDSFQHRLVILEQDIRSMRSTLNEEIRQRHRLISDVGSLRKHNIVSDEWTQKVGDVLNALKKCLNEETEMRTVDIEQLKVDIGRLMYHYKQLDEWRLEMKAKFDDIEENANLDDNVRRHVEVLIKDNRISATKIQKLESDFVSLKLQASKNMVDEDTSLDRSTEKLSFMHRVLQHQQEQIDSFCQGVAQQIETVKSDFETSLKSSSLVSHQRTATLDFEVKSMKHIVTDTEDKCDKLEKIVDDVKKLSHQTKQLLNDLEIHMMNQRIIMEIHNTRGHLIWRIHNYSAKLKDGKENNVILKSPMFCNKQYGYTLRLDVSLNGIGTWKGRNIIACLTVVNGEWDPLLVWPCKLQADIILRDQPDNLNDAKDISKTIVVKRKNEPQEQNQYIFIPHKTLNTQNYIRDDAVFFEVRVHRNPIVV</sequence>
<dbReference type="PROSITE" id="PS50144">
    <property type="entry name" value="MATH"/>
    <property type="match status" value="1"/>
</dbReference>
<dbReference type="PANTHER" id="PTHR10131">
    <property type="entry name" value="TNF RECEPTOR ASSOCIATED FACTOR"/>
    <property type="match status" value="1"/>
</dbReference>
<evidence type="ECO:0000313" key="2">
    <source>
        <dbReference type="EMBL" id="KAJ6637563.1"/>
    </source>
</evidence>
<gene>
    <name evidence="2" type="primary">TRAF2</name>
    <name evidence="2" type="ORF">Bhyg_10294</name>
</gene>
<proteinExistence type="predicted"/>
<name>A0A9Q0RZ61_9DIPT</name>
<dbReference type="InterPro" id="IPR008974">
    <property type="entry name" value="TRAF-like"/>
</dbReference>
<dbReference type="Gene3D" id="3.30.40.10">
    <property type="entry name" value="Zinc/RING finger domain, C3HC4 (zinc finger)"/>
    <property type="match status" value="1"/>
</dbReference>
<accession>A0A9Q0RZ61</accession>
<evidence type="ECO:0000313" key="3">
    <source>
        <dbReference type="Proteomes" id="UP001151699"/>
    </source>
</evidence>
<evidence type="ECO:0000259" key="1">
    <source>
        <dbReference type="PROSITE" id="PS50144"/>
    </source>
</evidence>
<comment type="caution">
    <text evidence="2">The sequence shown here is derived from an EMBL/GenBank/DDBJ whole genome shotgun (WGS) entry which is preliminary data.</text>
</comment>
<keyword evidence="2" id="KW-0675">Receptor</keyword>
<feature type="domain" description="MATH" evidence="1">
    <location>
        <begin position="362"/>
        <end position="500"/>
    </location>
</feature>
<dbReference type="Proteomes" id="UP001151699">
    <property type="component" value="Chromosome X"/>
</dbReference>